<organism evidence="1 2">
    <name type="scientific">Rhizobium mesosinicum</name>
    <dbReference type="NCBI Taxonomy" id="335017"/>
    <lineage>
        <taxon>Bacteria</taxon>
        <taxon>Pseudomonadati</taxon>
        <taxon>Pseudomonadota</taxon>
        <taxon>Alphaproteobacteria</taxon>
        <taxon>Hyphomicrobiales</taxon>
        <taxon>Rhizobiaceae</taxon>
        <taxon>Rhizobium/Agrobacterium group</taxon>
        <taxon>Rhizobium</taxon>
    </lineage>
</organism>
<dbReference type="SUPFAM" id="SSF54593">
    <property type="entry name" value="Glyoxalase/Bleomycin resistance protein/Dihydroxybiphenyl dioxygenase"/>
    <property type="match status" value="1"/>
</dbReference>
<evidence type="ECO:0000313" key="2">
    <source>
        <dbReference type="Proteomes" id="UP000717752"/>
    </source>
</evidence>
<dbReference type="CDD" id="cd06587">
    <property type="entry name" value="VOC"/>
    <property type="match status" value="1"/>
</dbReference>
<protein>
    <submittedName>
        <fullName evidence="1">VOC family protein</fullName>
    </submittedName>
</protein>
<dbReference type="Gene3D" id="3.10.180.10">
    <property type="entry name" value="2,3-Dihydroxybiphenyl 1,2-Dioxygenase, domain 1"/>
    <property type="match status" value="1"/>
</dbReference>
<dbReference type="EMBL" id="JAEUAK010000002">
    <property type="protein sequence ID" value="MBW9052066.1"/>
    <property type="molecule type" value="Genomic_DNA"/>
</dbReference>
<evidence type="ECO:0000313" key="1">
    <source>
        <dbReference type="EMBL" id="MBW9052066.1"/>
    </source>
</evidence>
<dbReference type="InterPro" id="IPR029068">
    <property type="entry name" value="Glyas_Bleomycin-R_OHBP_Dase"/>
</dbReference>
<proteinExistence type="predicted"/>
<keyword evidence="2" id="KW-1185">Reference proteome</keyword>
<reference evidence="1 2" key="1">
    <citation type="journal article" date="2021" name="MBio">
        <title>Poor Competitiveness of Bradyrhizobium in Pigeon Pea Root Colonization in Indian Soils.</title>
        <authorList>
            <person name="Chalasani D."/>
            <person name="Basu A."/>
            <person name="Pullabhotla S.V.S.R.N."/>
            <person name="Jorrin B."/>
            <person name="Neal A.L."/>
            <person name="Poole P.S."/>
            <person name="Podile A.R."/>
            <person name="Tkacz A."/>
        </authorList>
    </citation>
    <scope>NUCLEOTIDE SEQUENCE [LARGE SCALE GENOMIC DNA]</scope>
    <source>
        <strain evidence="1 2">HU56</strain>
    </source>
</reference>
<accession>A0ABS7GQW9</accession>
<name>A0ABS7GQW9_9HYPH</name>
<dbReference type="RefSeq" id="WP_220333537.1">
    <property type="nucleotide sequence ID" value="NZ_JAEUAK010000002.1"/>
</dbReference>
<comment type="caution">
    <text evidence="1">The sequence shown here is derived from an EMBL/GenBank/DDBJ whole genome shotgun (WGS) entry which is preliminary data.</text>
</comment>
<dbReference type="Proteomes" id="UP000717752">
    <property type="component" value="Unassembled WGS sequence"/>
</dbReference>
<gene>
    <name evidence="1" type="ORF">JNB85_06510</name>
</gene>
<sequence>MRILEHCFRVYADSSHFDKTIAFYEALQGVACARRLTIAETGVKVAKIGGFLLLSGTEDQLATARPVDAIFYIDALDDAAAWLTAKGAEILRPPHAVTGGANLLARHPDGLVVEYFKAASGQ</sequence>